<keyword evidence="4" id="KW-1185">Reference proteome</keyword>
<reference evidence="3" key="1">
    <citation type="submission" date="2022-10" db="EMBL/GenBank/DDBJ databases">
        <title>Culturing micro-colonial fungi from biological soil crusts in the Mojave desert and describing Neophaeococcomyces mojavensis, and introducing the new genera and species Taxawa tesnikishii.</title>
        <authorList>
            <person name="Kurbessoian T."/>
            <person name="Stajich J.E."/>
        </authorList>
    </citation>
    <scope>NUCLEOTIDE SEQUENCE</scope>
    <source>
        <strain evidence="3">TK_41</strain>
    </source>
</reference>
<evidence type="ECO:0000256" key="1">
    <source>
        <dbReference type="SAM" id="MobiDB-lite"/>
    </source>
</evidence>
<protein>
    <submittedName>
        <fullName evidence="3">Uncharacterized protein</fullName>
    </submittedName>
</protein>
<dbReference type="AlphaFoldDB" id="A0AA38X4R9"/>
<comment type="caution">
    <text evidence="3">The sequence shown here is derived from an EMBL/GenBank/DDBJ whole genome shotgun (WGS) entry which is preliminary data.</text>
</comment>
<sequence length="468" mass="51992">MRDEFPEGQIFFLEWPTWARLAIILAGALVSILIVAFLMRLRNWIRDKRRAKRAAEERAERGEMTLVYDLEEDAPFGIRALLEDPQVEGVWNSREATPMHLDGASRTPFTSQLSVIVPNQSDNSSTLIYDPADIRLASPTAATPLTHPTSPIHPPAEQSTSKKKGKSIVISYKGPSLRAETVEIESDTNLCTAPEALKPSPSKMQLRPISVLPSSSSRKFVISNRRKSSPRHQRTEVQSEANPLEGMEAHRRLHSAESGQLLRRDRRHSDLAQTTTLAPFTSDSEDSDDSTSRTLSWPARTGTLNLGKQLSRRVQRMEGPRPVPFRAFVESLPNTKLPPSAWTDKTQARMEAKTPSRASETSSKTSQHTPNSSTSSTTTAVTVHTSSPSDLVSITNTRSRKVNAGFEILPAGTLEKGAKPKEFGTWHESEEAQKKPKKLQKRGRSRSASRSSTESHRLSSDSFRLPTF</sequence>
<name>A0AA38X4R9_9EURO</name>
<dbReference type="EMBL" id="JAPDRK010000013">
    <property type="protein sequence ID" value="KAJ9606765.1"/>
    <property type="molecule type" value="Genomic_DNA"/>
</dbReference>
<proteinExistence type="predicted"/>
<evidence type="ECO:0000313" key="3">
    <source>
        <dbReference type="EMBL" id="KAJ9606765.1"/>
    </source>
</evidence>
<feature type="region of interest" description="Disordered" evidence="1">
    <location>
        <begin position="411"/>
        <end position="468"/>
    </location>
</feature>
<keyword evidence="2" id="KW-1133">Transmembrane helix</keyword>
<gene>
    <name evidence="3" type="ORF">H2200_008774</name>
</gene>
<evidence type="ECO:0000313" key="4">
    <source>
        <dbReference type="Proteomes" id="UP001172673"/>
    </source>
</evidence>
<feature type="compositionally biased region" description="Low complexity" evidence="1">
    <location>
        <begin position="365"/>
        <end position="389"/>
    </location>
</feature>
<keyword evidence="2" id="KW-0812">Transmembrane</keyword>
<feature type="transmembrane region" description="Helical" evidence="2">
    <location>
        <begin position="20"/>
        <end position="41"/>
    </location>
</feature>
<accession>A0AA38X4R9</accession>
<organism evidence="3 4">
    <name type="scientific">Cladophialophora chaetospira</name>
    <dbReference type="NCBI Taxonomy" id="386627"/>
    <lineage>
        <taxon>Eukaryota</taxon>
        <taxon>Fungi</taxon>
        <taxon>Dikarya</taxon>
        <taxon>Ascomycota</taxon>
        <taxon>Pezizomycotina</taxon>
        <taxon>Eurotiomycetes</taxon>
        <taxon>Chaetothyriomycetidae</taxon>
        <taxon>Chaetothyriales</taxon>
        <taxon>Herpotrichiellaceae</taxon>
        <taxon>Cladophialophora</taxon>
    </lineage>
</organism>
<feature type="compositionally biased region" description="Basic residues" evidence="1">
    <location>
        <begin position="435"/>
        <end position="447"/>
    </location>
</feature>
<feature type="region of interest" description="Disordered" evidence="1">
    <location>
        <begin position="217"/>
        <end position="391"/>
    </location>
</feature>
<evidence type="ECO:0000256" key="2">
    <source>
        <dbReference type="SAM" id="Phobius"/>
    </source>
</evidence>
<dbReference type="Proteomes" id="UP001172673">
    <property type="component" value="Unassembled WGS sequence"/>
</dbReference>
<feature type="region of interest" description="Disordered" evidence="1">
    <location>
        <begin position="141"/>
        <end position="166"/>
    </location>
</feature>
<keyword evidence="2" id="KW-0472">Membrane</keyword>
<feature type="compositionally biased region" description="Basic and acidic residues" evidence="1">
    <location>
        <begin position="416"/>
        <end position="434"/>
    </location>
</feature>